<evidence type="ECO:0000256" key="4">
    <source>
        <dbReference type="ARBA" id="ARBA00022679"/>
    </source>
</evidence>
<evidence type="ECO:0000259" key="7">
    <source>
        <dbReference type="Pfam" id="PF00155"/>
    </source>
</evidence>
<keyword evidence="5" id="KW-0663">Pyridoxal phosphate</keyword>
<accession>A0A2M9H7F6</accession>
<dbReference type="Gene3D" id="3.40.640.10">
    <property type="entry name" value="Type I PLP-dependent aspartate aminotransferase-like (Major domain)"/>
    <property type="match status" value="1"/>
</dbReference>
<dbReference type="AlphaFoldDB" id="A0A2M9H7F6"/>
<dbReference type="Gene3D" id="3.90.1150.10">
    <property type="entry name" value="Aspartate Aminotransferase, domain 1"/>
    <property type="match status" value="1"/>
</dbReference>
<evidence type="ECO:0000256" key="5">
    <source>
        <dbReference type="ARBA" id="ARBA00022898"/>
    </source>
</evidence>
<evidence type="ECO:0000256" key="1">
    <source>
        <dbReference type="ARBA" id="ARBA00001933"/>
    </source>
</evidence>
<dbReference type="EMBL" id="PEBI01000004">
    <property type="protein sequence ID" value="PJM72751.1"/>
    <property type="molecule type" value="Genomic_DNA"/>
</dbReference>
<keyword evidence="4 8" id="KW-0808">Transferase</keyword>
<dbReference type="InterPro" id="IPR015422">
    <property type="entry name" value="PyrdxlP-dep_Trfase_small"/>
</dbReference>
<gene>
    <name evidence="8" type="ORF">CS006_09330</name>
</gene>
<dbReference type="EC" id="2.6.1.2" evidence="6"/>
<evidence type="ECO:0000256" key="6">
    <source>
        <dbReference type="ARBA" id="ARBA00026106"/>
    </source>
</evidence>
<evidence type="ECO:0000313" key="8">
    <source>
        <dbReference type="EMBL" id="PJM72751.1"/>
    </source>
</evidence>
<dbReference type="Proteomes" id="UP000229095">
    <property type="component" value="Unassembled WGS sequence"/>
</dbReference>
<dbReference type="RefSeq" id="WP_100511537.1">
    <property type="nucleotide sequence ID" value="NZ_PEBI01000004.1"/>
</dbReference>
<dbReference type="SUPFAM" id="SSF53383">
    <property type="entry name" value="PLP-dependent transferases"/>
    <property type="match status" value="1"/>
</dbReference>
<organism evidence="8 9">
    <name type="scientific">Bifidobacterium primatium</name>
    <dbReference type="NCBI Taxonomy" id="2045438"/>
    <lineage>
        <taxon>Bacteria</taxon>
        <taxon>Bacillati</taxon>
        <taxon>Actinomycetota</taxon>
        <taxon>Actinomycetes</taxon>
        <taxon>Bifidobacteriales</taxon>
        <taxon>Bifidobacteriaceae</taxon>
        <taxon>Bifidobacterium</taxon>
    </lineage>
</organism>
<dbReference type="GO" id="GO:0004021">
    <property type="term" value="F:L-alanine:2-oxoglutarate aminotransferase activity"/>
    <property type="evidence" value="ECO:0007669"/>
    <property type="project" value="UniProtKB-EC"/>
</dbReference>
<proteinExistence type="inferred from homology"/>
<dbReference type="CDD" id="cd00609">
    <property type="entry name" value="AAT_like"/>
    <property type="match status" value="1"/>
</dbReference>
<keyword evidence="9" id="KW-1185">Reference proteome</keyword>
<reference evidence="8 9" key="1">
    <citation type="submission" date="2017-10" db="EMBL/GenBank/DDBJ databases">
        <title>Draft genome sequences of strains TRE 1, TRE 9, TRE H and TRI 7, isolated from tamarins, belonging to four potential novel Bifidobacterium species.</title>
        <authorList>
            <person name="Mattarelli P."/>
            <person name="Modesto M."/>
            <person name="Puglisi E."/>
            <person name="Morelli L."/>
            <person name="Spezio C."/>
            <person name="Bonetti A."/>
            <person name="Sandri C."/>
        </authorList>
    </citation>
    <scope>NUCLEOTIDE SEQUENCE [LARGE SCALE GENOMIC DNA]</scope>
    <source>
        <strain evidence="9">TRE1</strain>
    </source>
</reference>
<dbReference type="InterPro" id="IPR015424">
    <property type="entry name" value="PyrdxlP-dep_Trfase"/>
</dbReference>
<dbReference type="InterPro" id="IPR051926">
    <property type="entry name" value="Ala_Aminotransferase"/>
</dbReference>
<comment type="cofactor">
    <cofactor evidence="1">
        <name>pyridoxal 5'-phosphate</name>
        <dbReference type="ChEBI" id="CHEBI:597326"/>
    </cofactor>
</comment>
<dbReference type="InterPro" id="IPR004839">
    <property type="entry name" value="Aminotransferase_I/II_large"/>
</dbReference>
<keyword evidence="3 8" id="KW-0032">Aminotransferase</keyword>
<evidence type="ECO:0000256" key="2">
    <source>
        <dbReference type="ARBA" id="ARBA00007441"/>
    </source>
</evidence>
<dbReference type="PANTHER" id="PTHR43488:SF2">
    <property type="entry name" value="GLUTAMATE-PYRUVATE AMINOTRANSFERASE ALAA"/>
    <property type="match status" value="1"/>
</dbReference>
<dbReference type="OrthoDB" id="9763453at2"/>
<dbReference type="GO" id="GO:0030170">
    <property type="term" value="F:pyridoxal phosphate binding"/>
    <property type="evidence" value="ECO:0007669"/>
    <property type="project" value="InterPro"/>
</dbReference>
<name>A0A2M9H7F6_9BIFI</name>
<comment type="caution">
    <text evidence="8">The sequence shown here is derived from an EMBL/GenBank/DDBJ whole genome shotgun (WGS) entry which is preliminary data.</text>
</comment>
<evidence type="ECO:0000256" key="3">
    <source>
        <dbReference type="ARBA" id="ARBA00022576"/>
    </source>
</evidence>
<dbReference type="InterPro" id="IPR015421">
    <property type="entry name" value="PyrdxlP-dep_Trfase_major"/>
</dbReference>
<dbReference type="PANTHER" id="PTHR43488">
    <property type="entry name" value="GLUTAMATE-PYRUVATE AMINOTRANSFERASE ALAA"/>
    <property type="match status" value="1"/>
</dbReference>
<dbReference type="Pfam" id="PF00155">
    <property type="entry name" value="Aminotran_1_2"/>
    <property type="match status" value="1"/>
</dbReference>
<sequence length="410" mass="44206">MSVHFSSRVDGSRPNAISLAEARCRRDGVALTKLNDSNPTRHGLAPALVPGVYEANPRGPLAARRALAEFLAAGGADKGAGENAGGIPAEAHDECSGVDPDRLYLLSSTSEAYSWLMKLLCDPGDAVLAPKPGYPLIESIARLENVETIEYSLMFDGSWFFDLPRIEEILDSDEGSRIRAMVLINPNNPTGSYVKPEERRRLVAMCREHEVAIIADEVFFGYDLEPFAGNARLAGESGVLTFALDGFSKMLAAPHAKVGWIEVSGPEADVAEAQARLDVIADDFLPMSDIIAERIPDLLAAAPGQTARVRERTRGNLARLHDLLATDPLGVTSVLRAEGGWNVLLRFPSSIDESELVLSLIRDHRATAQPGFFFDMTSNGYLAVSLLPEPDVFEAGIRAVLAAIGEMLGE</sequence>
<evidence type="ECO:0000313" key="9">
    <source>
        <dbReference type="Proteomes" id="UP000229095"/>
    </source>
</evidence>
<comment type="similarity">
    <text evidence="2">Belongs to the class-I pyridoxal-phosphate-dependent aminotransferase family.</text>
</comment>
<protein>
    <recommendedName>
        <fullName evidence="6">alanine transaminase</fullName>
        <ecNumber evidence="6">2.6.1.2</ecNumber>
    </recommendedName>
</protein>
<feature type="domain" description="Aminotransferase class I/classII large" evidence="7">
    <location>
        <begin position="99"/>
        <end position="380"/>
    </location>
</feature>